<dbReference type="PANTHER" id="PTHR30580:SF1">
    <property type="entry name" value="COMF OPERON PROTEIN 1"/>
    <property type="match status" value="1"/>
</dbReference>
<dbReference type="InterPro" id="IPR001650">
    <property type="entry name" value="Helicase_C-like"/>
</dbReference>
<name>A0ABN0VW69_9BACI</name>
<keyword evidence="3" id="KW-0238">DNA-binding</keyword>
<sequence length="294" mass="33862">MCIATPRTDVVLELLPRLQKAFPEIKVVGLYGGSEDRNTYGQLVISTTHQLYRYKEAFDTVIVDEVDAFPYSADATLQQAVKKSQKPQATTIYLTATPNPRLQYQAQTKKLPSVKIPARYHRHPLPVPVYRWIGNWKRTLKRKKLPQELLKWLEPRLQSQKPVLLFFPHIETMEEALPLFQQLHPHIESVHSEDPNRKEKVQKMRERKTPLLLTTTILERGVTFPNLDVAVLGAEERIFTESALVQIAGRVGRSADFPKGEIVFFHFGKTTEMVKAKKHIESMNRKAVKEGYIE</sequence>
<dbReference type="Gene3D" id="3.40.50.300">
    <property type="entry name" value="P-loop containing nucleotide triphosphate hydrolases"/>
    <property type="match status" value="2"/>
</dbReference>
<proteinExistence type="predicted"/>
<evidence type="ECO:0000259" key="4">
    <source>
        <dbReference type="PROSITE" id="PS51192"/>
    </source>
</evidence>
<evidence type="ECO:0000256" key="1">
    <source>
        <dbReference type="ARBA" id="ARBA00022741"/>
    </source>
</evidence>
<dbReference type="EMBL" id="BAAADJ010000005">
    <property type="protein sequence ID" value="GAA0318864.1"/>
    <property type="molecule type" value="Genomic_DNA"/>
</dbReference>
<evidence type="ECO:0000259" key="5">
    <source>
        <dbReference type="PROSITE" id="PS51194"/>
    </source>
</evidence>
<organism evidence="6 7">
    <name type="scientific">Bacillus carboniphilus</name>
    <dbReference type="NCBI Taxonomy" id="86663"/>
    <lineage>
        <taxon>Bacteria</taxon>
        <taxon>Bacillati</taxon>
        <taxon>Bacillota</taxon>
        <taxon>Bacilli</taxon>
        <taxon>Bacillales</taxon>
        <taxon>Bacillaceae</taxon>
        <taxon>Bacillus</taxon>
    </lineage>
</organism>
<feature type="domain" description="Helicase ATP-binding" evidence="4">
    <location>
        <begin position="1"/>
        <end position="116"/>
    </location>
</feature>
<accession>A0ABN0VW69</accession>
<evidence type="ECO:0000313" key="7">
    <source>
        <dbReference type="Proteomes" id="UP001500782"/>
    </source>
</evidence>
<keyword evidence="1" id="KW-0547">Nucleotide-binding</keyword>
<dbReference type="PROSITE" id="PS51192">
    <property type="entry name" value="HELICASE_ATP_BIND_1"/>
    <property type="match status" value="1"/>
</dbReference>
<dbReference type="SMART" id="SM00490">
    <property type="entry name" value="HELICc"/>
    <property type="match status" value="1"/>
</dbReference>
<feature type="domain" description="Helicase C-terminal" evidence="5">
    <location>
        <begin position="144"/>
        <end position="294"/>
    </location>
</feature>
<dbReference type="InterPro" id="IPR027417">
    <property type="entry name" value="P-loop_NTPase"/>
</dbReference>
<dbReference type="PROSITE" id="PS51194">
    <property type="entry name" value="HELICASE_CTER"/>
    <property type="match status" value="1"/>
</dbReference>
<evidence type="ECO:0000313" key="6">
    <source>
        <dbReference type="EMBL" id="GAA0318864.1"/>
    </source>
</evidence>
<dbReference type="InterPro" id="IPR014001">
    <property type="entry name" value="Helicase_ATP-bd"/>
</dbReference>
<comment type="caution">
    <text evidence="6">The sequence shown here is derived from an EMBL/GenBank/DDBJ whole genome shotgun (WGS) entry which is preliminary data.</text>
</comment>
<keyword evidence="2" id="KW-0067">ATP-binding</keyword>
<evidence type="ECO:0008006" key="8">
    <source>
        <dbReference type="Google" id="ProtNLM"/>
    </source>
</evidence>
<dbReference type="PANTHER" id="PTHR30580">
    <property type="entry name" value="PRIMOSOMAL PROTEIN N"/>
    <property type="match status" value="1"/>
</dbReference>
<reference evidence="6 7" key="1">
    <citation type="journal article" date="2019" name="Int. J. Syst. Evol. Microbiol.">
        <title>The Global Catalogue of Microorganisms (GCM) 10K type strain sequencing project: providing services to taxonomists for standard genome sequencing and annotation.</title>
        <authorList>
            <consortium name="The Broad Institute Genomics Platform"/>
            <consortium name="The Broad Institute Genome Sequencing Center for Infectious Disease"/>
            <person name="Wu L."/>
            <person name="Ma J."/>
        </authorList>
    </citation>
    <scope>NUCLEOTIDE SEQUENCE [LARGE SCALE GENOMIC DNA]</scope>
    <source>
        <strain evidence="6 7">JCM 9731</strain>
    </source>
</reference>
<gene>
    <name evidence="6" type="ORF">GCM10008967_06790</name>
</gene>
<dbReference type="Pfam" id="PF00271">
    <property type="entry name" value="Helicase_C"/>
    <property type="match status" value="1"/>
</dbReference>
<evidence type="ECO:0000256" key="3">
    <source>
        <dbReference type="ARBA" id="ARBA00023125"/>
    </source>
</evidence>
<evidence type="ECO:0000256" key="2">
    <source>
        <dbReference type="ARBA" id="ARBA00022840"/>
    </source>
</evidence>
<dbReference type="CDD" id="cd18785">
    <property type="entry name" value="SF2_C"/>
    <property type="match status" value="1"/>
</dbReference>
<dbReference type="SUPFAM" id="SSF52540">
    <property type="entry name" value="P-loop containing nucleoside triphosphate hydrolases"/>
    <property type="match status" value="1"/>
</dbReference>
<dbReference type="Proteomes" id="UP001500782">
    <property type="component" value="Unassembled WGS sequence"/>
</dbReference>
<keyword evidence="7" id="KW-1185">Reference proteome</keyword>
<protein>
    <recommendedName>
        <fullName evidence="8">ComF operon protein 1</fullName>
    </recommendedName>
</protein>